<proteinExistence type="predicted"/>
<evidence type="ECO:0000313" key="2">
    <source>
        <dbReference type="EMBL" id="KOO32157.1"/>
    </source>
</evidence>
<dbReference type="EMBL" id="JWZX01001838">
    <property type="protein sequence ID" value="KOO32157.1"/>
    <property type="molecule type" value="Genomic_DNA"/>
</dbReference>
<gene>
    <name evidence="2" type="ORF">Ctob_015512</name>
</gene>
<name>A0A0M0K0N8_9EUKA</name>
<dbReference type="OrthoDB" id="289273at2759"/>
<evidence type="ECO:0000256" key="1">
    <source>
        <dbReference type="SAM" id="MobiDB-lite"/>
    </source>
</evidence>
<feature type="region of interest" description="Disordered" evidence="1">
    <location>
        <begin position="402"/>
        <end position="424"/>
    </location>
</feature>
<accession>A0A0M0K0N8</accession>
<feature type="compositionally biased region" description="Low complexity" evidence="1">
    <location>
        <begin position="482"/>
        <end position="492"/>
    </location>
</feature>
<reference evidence="3" key="1">
    <citation type="journal article" date="2015" name="PLoS Genet.">
        <title>Genome Sequence and Transcriptome Analyses of Chrysochromulina tobin: Metabolic Tools for Enhanced Algal Fitness in the Prominent Order Prymnesiales (Haptophyceae).</title>
        <authorList>
            <person name="Hovde B.T."/>
            <person name="Deodato C.R."/>
            <person name="Hunsperger H.M."/>
            <person name="Ryken S.A."/>
            <person name="Yost W."/>
            <person name="Jha R.K."/>
            <person name="Patterson J."/>
            <person name="Monnat R.J. Jr."/>
            <person name="Barlow S.B."/>
            <person name="Starkenburg S.R."/>
            <person name="Cattolico R.A."/>
        </authorList>
    </citation>
    <scope>NUCLEOTIDE SEQUENCE</scope>
    <source>
        <strain evidence="3">CCMP291</strain>
    </source>
</reference>
<dbReference type="AlphaFoldDB" id="A0A0M0K0N8"/>
<organism evidence="2 3">
    <name type="scientific">Chrysochromulina tobinii</name>
    <dbReference type="NCBI Taxonomy" id="1460289"/>
    <lineage>
        <taxon>Eukaryota</taxon>
        <taxon>Haptista</taxon>
        <taxon>Haptophyta</taxon>
        <taxon>Prymnesiophyceae</taxon>
        <taxon>Prymnesiales</taxon>
        <taxon>Chrysochromulinaceae</taxon>
        <taxon>Chrysochromulina</taxon>
    </lineage>
</organism>
<dbReference type="Proteomes" id="UP000037460">
    <property type="component" value="Unassembled WGS sequence"/>
</dbReference>
<protein>
    <submittedName>
        <fullName evidence="2">Uncharacterized protein</fullName>
    </submittedName>
</protein>
<feature type="region of interest" description="Disordered" evidence="1">
    <location>
        <begin position="345"/>
        <end position="381"/>
    </location>
</feature>
<feature type="compositionally biased region" description="Low complexity" evidence="1">
    <location>
        <begin position="534"/>
        <end position="543"/>
    </location>
</feature>
<sequence>MRVLVVLAHKNSPRGKQLGERFVKHVRAAFAACPIFQERLDVLVRSYNQLEDFLPPAAGETDVPDIVKVRDRLTCLDGIEFVFIDGDDNLLPWTQPAAPLLKLLHLCMISGKIVFGCSCAVQLLASSAGGGGGVLLERETGDLFRFDARRGAWAPVGNVGVHCSVGAGLGEAGVSTGLNRSDGIGPCELTQRARYHTLFEEVWPAKLIVPETNEWHCHLPSFDAALRLPTGHFEVKALATSRLGVQVVECRNAVMLQFRVDDMFPQTVRMLHNFVHMKVKLCIGEGIGEQPSRVLELAARDPRHTDLVQQLLRSLAPVHTGPFGTAPAPARPSTADPAVTFARSAGRSAQAQAPTGADTAGVPMGTRPGSAVSEPAKGTQRHTISVSASSAELGNTFTLGNTSATLSLPRPSSARSEGTPAPSRAAYQVAPNAALTYLKHSGDALKAHADRVDIGRTQIAFAGMPGMAQEVPLYTTRPPRPTSASSARGAAAKAGERVGESSTTADAPDSRRSQPELVPRVYGAEMSINGPAGGRPSRSPSRSDVAKAASLAEEPLIPPVVRVKNSAKAGRPFSNYQKHQAKTQALKGHTIHITSVGPYISRPEQRNLDDQGLRYRSIHKEAFKPAGLWDKYEPPLGGWGFAAAGFVLPDDLPETAKRFGSFYNTHLHQFRATAPKGNIYM</sequence>
<keyword evidence="3" id="KW-1185">Reference proteome</keyword>
<evidence type="ECO:0000313" key="3">
    <source>
        <dbReference type="Proteomes" id="UP000037460"/>
    </source>
</evidence>
<feature type="region of interest" description="Disordered" evidence="1">
    <location>
        <begin position="474"/>
        <end position="550"/>
    </location>
</feature>
<comment type="caution">
    <text evidence="2">The sequence shown here is derived from an EMBL/GenBank/DDBJ whole genome shotgun (WGS) entry which is preliminary data.</text>
</comment>